<comment type="caution">
    <text evidence="2">The sequence shown here is derived from an EMBL/GenBank/DDBJ whole genome shotgun (WGS) entry which is preliminary data.</text>
</comment>
<dbReference type="InterPro" id="IPR016032">
    <property type="entry name" value="Sig_transdc_resp-reg_C-effctor"/>
</dbReference>
<evidence type="ECO:0000313" key="2">
    <source>
        <dbReference type="EMBL" id="RIV19472.1"/>
    </source>
</evidence>
<dbReference type="OrthoDB" id="1199646at2"/>
<reference evidence="2 3" key="1">
    <citation type="submission" date="2018-08" db="EMBL/GenBank/DDBJ databases">
        <title>Fibrisoma montanum sp. nov., isolated from Danxia mountain soil.</title>
        <authorList>
            <person name="Huang Y."/>
        </authorList>
    </citation>
    <scope>NUCLEOTIDE SEQUENCE [LARGE SCALE GENOMIC DNA]</scope>
    <source>
        <strain evidence="2 3">HYT19</strain>
    </source>
</reference>
<protein>
    <submittedName>
        <fullName evidence="2">LuxR family transcriptional regulator</fullName>
    </submittedName>
</protein>
<sequence>MSTPGEYSKSMITAIPADLNSEEARYFRQTLQRFPNEAIYIYSFRQNRMLYADGWEEILGYQDDEINMLTIVSITSPKYARFSNELNDKALRFILDKTQDLEKYSFTIELQKMHKNGTPVPIIVKVGVFRSENGRVTEIIGRNEVNYSINLGSVMRYAAYGPEKSQFEEELNKELFHHFAISQKEKEALALVASGYSFKEIAHHFNVSQSAIEKRILPLYRRFEVKSLTHLVTFAYENHILP</sequence>
<dbReference type="Pfam" id="PF00196">
    <property type="entry name" value="GerE"/>
    <property type="match status" value="1"/>
</dbReference>
<feature type="domain" description="HTH luxR-type" evidence="1">
    <location>
        <begin position="174"/>
        <end position="239"/>
    </location>
</feature>
<proteinExistence type="predicted"/>
<dbReference type="Gene3D" id="1.10.10.10">
    <property type="entry name" value="Winged helix-like DNA-binding domain superfamily/Winged helix DNA-binding domain"/>
    <property type="match status" value="1"/>
</dbReference>
<name>A0A418M1J2_9BACT</name>
<dbReference type="InterPro" id="IPR036388">
    <property type="entry name" value="WH-like_DNA-bd_sf"/>
</dbReference>
<dbReference type="SMART" id="SM00421">
    <property type="entry name" value="HTH_LUXR"/>
    <property type="match status" value="1"/>
</dbReference>
<dbReference type="GO" id="GO:0003677">
    <property type="term" value="F:DNA binding"/>
    <property type="evidence" value="ECO:0007669"/>
    <property type="project" value="InterPro"/>
</dbReference>
<evidence type="ECO:0000259" key="1">
    <source>
        <dbReference type="PROSITE" id="PS50043"/>
    </source>
</evidence>
<keyword evidence="3" id="KW-1185">Reference proteome</keyword>
<dbReference type="Gene3D" id="3.30.450.20">
    <property type="entry name" value="PAS domain"/>
    <property type="match status" value="1"/>
</dbReference>
<dbReference type="InterPro" id="IPR000792">
    <property type="entry name" value="Tscrpt_reg_LuxR_C"/>
</dbReference>
<dbReference type="EMBL" id="QXED01000008">
    <property type="protein sequence ID" value="RIV19472.1"/>
    <property type="molecule type" value="Genomic_DNA"/>
</dbReference>
<organism evidence="2 3">
    <name type="scientific">Fibrisoma montanum</name>
    <dbReference type="NCBI Taxonomy" id="2305895"/>
    <lineage>
        <taxon>Bacteria</taxon>
        <taxon>Pseudomonadati</taxon>
        <taxon>Bacteroidota</taxon>
        <taxon>Cytophagia</taxon>
        <taxon>Cytophagales</taxon>
        <taxon>Spirosomataceae</taxon>
        <taxon>Fibrisoma</taxon>
    </lineage>
</organism>
<gene>
    <name evidence="2" type="ORF">DYU11_25595</name>
</gene>
<evidence type="ECO:0000313" key="3">
    <source>
        <dbReference type="Proteomes" id="UP000283523"/>
    </source>
</evidence>
<dbReference type="SUPFAM" id="SSF46894">
    <property type="entry name" value="C-terminal effector domain of the bipartite response regulators"/>
    <property type="match status" value="1"/>
</dbReference>
<dbReference type="GO" id="GO:0006355">
    <property type="term" value="P:regulation of DNA-templated transcription"/>
    <property type="evidence" value="ECO:0007669"/>
    <property type="project" value="InterPro"/>
</dbReference>
<dbReference type="AlphaFoldDB" id="A0A418M1J2"/>
<dbReference type="PROSITE" id="PS50043">
    <property type="entry name" value="HTH_LUXR_2"/>
    <property type="match status" value="1"/>
</dbReference>
<dbReference type="Proteomes" id="UP000283523">
    <property type="component" value="Unassembled WGS sequence"/>
</dbReference>
<dbReference type="SUPFAM" id="SSF55785">
    <property type="entry name" value="PYP-like sensor domain (PAS domain)"/>
    <property type="match status" value="1"/>
</dbReference>
<dbReference type="InterPro" id="IPR035965">
    <property type="entry name" value="PAS-like_dom_sf"/>
</dbReference>
<accession>A0A418M1J2</accession>
<dbReference type="RefSeq" id="WP_119670576.1">
    <property type="nucleotide sequence ID" value="NZ_QXED01000008.1"/>
</dbReference>